<keyword evidence="1" id="KW-0805">Transcription regulation</keyword>
<feature type="domain" description="HTH tetR-type" evidence="5">
    <location>
        <begin position="15"/>
        <end position="75"/>
    </location>
</feature>
<feature type="DNA-binding region" description="H-T-H motif" evidence="4">
    <location>
        <begin position="38"/>
        <end position="57"/>
    </location>
</feature>
<proteinExistence type="predicted"/>
<dbReference type="PANTHER" id="PTHR30055">
    <property type="entry name" value="HTH-TYPE TRANSCRIPTIONAL REGULATOR RUTR"/>
    <property type="match status" value="1"/>
</dbReference>
<dbReference type="PANTHER" id="PTHR30055:SF148">
    <property type="entry name" value="TETR-FAMILY TRANSCRIPTIONAL REGULATOR"/>
    <property type="match status" value="1"/>
</dbReference>
<dbReference type="InterPro" id="IPR009057">
    <property type="entry name" value="Homeodomain-like_sf"/>
</dbReference>
<keyword evidence="2 4" id="KW-0238">DNA-binding</keyword>
<evidence type="ECO:0000256" key="3">
    <source>
        <dbReference type="ARBA" id="ARBA00023163"/>
    </source>
</evidence>
<accession>A0A7G6YCD9</accession>
<evidence type="ECO:0000313" key="6">
    <source>
        <dbReference type="EMBL" id="QNE36154.1"/>
    </source>
</evidence>
<evidence type="ECO:0000313" key="7">
    <source>
        <dbReference type="Proteomes" id="UP000515511"/>
    </source>
</evidence>
<dbReference type="RefSeq" id="WP_185275596.1">
    <property type="nucleotide sequence ID" value="NZ_CP043641.1"/>
</dbReference>
<dbReference type="Pfam" id="PF00440">
    <property type="entry name" value="TetR_N"/>
    <property type="match status" value="1"/>
</dbReference>
<dbReference type="Proteomes" id="UP000515511">
    <property type="component" value="Chromosome"/>
</dbReference>
<dbReference type="InterPro" id="IPR036271">
    <property type="entry name" value="Tet_transcr_reg_TetR-rel_C_sf"/>
</dbReference>
<name>A0A7G6YCD9_9MICO</name>
<dbReference type="SUPFAM" id="SSF48498">
    <property type="entry name" value="Tetracyclin repressor-like, C-terminal domain"/>
    <property type="match status" value="1"/>
</dbReference>
<dbReference type="InterPro" id="IPR011075">
    <property type="entry name" value="TetR_C"/>
</dbReference>
<dbReference type="EMBL" id="CP043641">
    <property type="protein sequence ID" value="QNE36154.1"/>
    <property type="molecule type" value="Genomic_DNA"/>
</dbReference>
<dbReference type="SUPFAM" id="SSF46689">
    <property type="entry name" value="Homeodomain-like"/>
    <property type="match status" value="1"/>
</dbReference>
<dbReference type="Pfam" id="PF16859">
    <property type="entry name" value="TetR_C_11"/>
    <property type="match status" value="1"/>
</dbReference>
<evidence type="ECO:0000256" key="2">
    <source>
        <dbReference type="ARBA" id="ARBA00023125"/>
    </source>
</evidence>
<evidence type="ECO:0000256" key="4">
    <source>
        <dbReference type="PROSITE-ProRule" id="PRU00335"/>
    </source>
</evidence>
<dbReference type="AlphaFoldDB" id="A0A7G6YCD9"/>
<dbReference type="InterPro" id="IPR050109">
    <property type="entry name" value="HTH-type_TetR-like_transc_reg"/>
</dbReference>
<dbReference type="KEGG" id="lse:F1C12_14230"/>
<dbReference type="PROSITE" id="PS50977">
    <property type="entry name" value="HTH_TETR_2"/>
    <property type="match status" value="1"/>
</dbReference>
<evidence type="ECO:0000256" key="1">
    <source>
        <dbReference type="ARBA" id="ARBA00023015"/>
    </source>
</evidence>
<organism evidence="6 7">
    <name type="scientific">Leifsonia shinshuensis</name>
    <dbReference type="NCBI Taxonomy" id="150026"/>
    <lineage>
        <taxon>Bacteria</taxon>
        <taxon>Bacillati</taxon>
        <taxon>Actinomycetota</taxon>
        <taxon>Actinomycetes</taxon>
        <taxon>Micrococcales</taxon>
        <taxon>Microbacteriaceae</taxon>
        <taxon>Leifsonia</taxon>
    </lineage>
</organism>
<dbReference type="GO" id="GO:0003700">
    <property type="term" value="F:DNA-binding transcription factor activity"/>
    <property type="evidence" value="ECO:0007669"/>
    <property type="project" value="TreeGrafter"/>
</dbReference>
<gene>
    <name evidence="6" type="ORF">F1C12_14230</name>
</gene>
<dbReference type="Gene3D" id="1.10.10.60">
    <property type="entry name" value="Homeodomain-like"/>
    <property type="match status" value="1"/>
</dbReference>
<reference evidence="7" key="1">
    <citation type="submission" date="2019-09" db="EMBL/GenBank/DDBJ databases">
        <title>Antimicrobial potential of Antarctic Bacteria.</title>
        <authorList>
            <person name="Benaud N."/>
            <person name="Edwards R.J."/>
            <person name="Ferrari B.C."/>
        </authorList>
    </citation>
    <scope>NUCLEOTIDE SEQUENCE [LARGE SCALE GENOMIC DNA]</scope>
    <source>
        <strain evidence="7">INR9</strain>
    </source>
</reference>
<keyword evidence="3" id="KW-0804">Transcription</keyword>
<dbReference type="GO" id="GO:0000976">
    <property type="term" value="F:transcription cis-regulatory region binding"/>
    <property type="evidence" value="ECO:0007669"/>
    <property type="project" value="TreeGrafter"/>
</dbReference>
<evidence type="ECO:0000259" key="5">
    <source>
        <dbReference type="PROSITE" id="PS50977"/>
    </source>
</evidence>
<protein>
    <submittedName>
        <fullName evidence="6">TetR/AcrR family transcriptional regulator</fullName>
    </submittedName>
</protein>
<dbReference type="InterPro" id="IPR001647">
    <property type="entry name" value="HTH_TetR"/>
</dbReference>
<sequence>MTTTTPSKRTGGRSAAVIHSVRTAVEELVREKGSERVTVPMIAERAGVNPTSIYRRWGDLPTLLNDIATYHLDPDRPLADRGDLRDDLTDWAGGIVTHFRKPVNAALLRGGAGAAGERTSDCLRNRRTEAGMLLARHPETGVTEDDVMDVVVAPIVNRVIFQPWTLGDTTAEDMVARLFRPGAGSAG</sequence>
<dbReference type="Gene3D" id="1.10.357.10">
    <property type="entry name" value="Tetracycline Repressor, domain 2"/>
    <property type="match status" value="1"/>
</dbReference>